<dbReference type="Proteomes" id="UP001499990">
    <property type="component" value="Unassembled WGS sequence"/>
</dbReference>
<dbReference type="SUPFAM" id="SSF53474">
    <property type="entry name" value="alpha/beta-Hydrolases"/>
    <property type="match status" value="1"/>
</dbReference>
<reference evidence="2" key="1">
    <citation type="journal article" date="2019" name="Int. J. Syst. Evol. Microbiol.">
        <title>The Global Catalogue of Microorganisms (GCM) 10K type strain sequencing project: providing services to taxonomists for standard genome sequencing and annotation.</title>
        <authorList>
            <consortium name="The Broad Institute Genomics Platform"/>
            <consortium name="The Broad Institute Genome Sequencing Center for Infectious Disease"/>
            <person name="Wu L."/>
            <person name="Ma J."/>
        </authorList>
    </citation>
    <scope>NUCLEOTIDE SEQUENCE [LARGE SCALE GENOMIC DNA]</scope>
    <source>
        <strain evidence="2">JCM 9651</strain>
    </source>
</reference>
<dbReference type="InterPro" id="IPR029058">
    <property type="entry name" value="AB_hydrolase_fold"/>
</dbReference>
<gene>
    <name evidence="1" type="ORF">GCM10020367_59920</name>
</gene>
<evidence type="ECO:0008006" key="3">
    <source>
        <dbReference type="Google" id="ProtNLM"/>
    </source>
</evidence>
<accession>A0ABP6SKI8</accession>
<proteinExistence type="predicted"/>
<evidence type="ECO:0000313" key="1">
    <source>
        <dbReference type="EMBL" id="GAA3378827.1"/>
    </source>
</evidence>
<protein>
    <recommendedName>
        <fullName evidence="3">Alpha/beta hydrolase</fullName>
    </recommendedName>
</protein>
<dbReference type="EMBL" id="BAAAYL010000001">
    <property type="protein sequence ID" value="GAA3378827.1"/>
    <property type="molecule type" value="Genomic_DNA"/>
</dbReference>
<comment type="caution">
    <text evidence="1">The sequence shown here is derived from an EMBL/GenBank/DDBJ whole genome shotgun (WGS) entry which is preliminary data.</text>
</comment>
<evidence type="ECO:0000313" key="2">
    <source>
        <dbReference type="Proteomes" id="UP001499990"/>
    </source>
</evidence>
<organism evidence="1 2">
    <name type="scientific">Streptomyces sannanensis</name>
    <dbReference type="NCBI Taxonomy" id="285536"/>
    <lineage>
        <taxon>Bacteria</taxon>
        <taxon>Bacillati</taxon>
        <taxon>Actinomycetota</taxon>
        <taxon>Actinomycetes</taxon>
        <taxon>Kitasatosporales</taxon>
        <taxon>Streptomycetaceae</taxon>
        <taxon>Streptomyces</taxon>
    </lineage>
</organism>
<name>A0ABP6SKI8_9ACTN</name>
<keyword evidence="2" id="KW-1185">Reference proteome</keyword>
<sequence length="83" mass="8805">MRDGVALELLVHGAPFAPPCCAERAVPDLVRRMHTWTERTGGRLVISGHSQGSVLSAAAVWQLPAGSRGRVALLTCGSPLELF</sequence>